<evidence type="ECO:0000256" key="11">
    <source>
        <dbReference type="SAM" id="SignalP"/>
    </source>
</evidence>
<feature type="transmembrane region" description="Helical" evidence="10">
    <location>
        <begin position="329"/>
        <end position="349"/>
    </location>
</feature>
<keyword evidence="15" id="KW-1185">Reference proteome</keyword>
<dbReference type="AlphaFoldDB" id="A0A9Q0F8P4"/>
<feature type="domain" description="DUF2921" evidence="13">
    <location>
        <begin position="174"/>
        <end position="230"/>
    </location>
</feature>
<dbReference type="Pfam" id="PF25333">
    <property type="entry name" value="DUF2921_N"/>
    <property type="match status" value="1"/>
</dbReference>
<dbReference type="InterPro" id="IPR057425">
    <property type="entry name" value="DUF2921_N"/>
</dbReference>
<evidence type="ECO:0000256" key="7">
    <source>
        <dbReference type="ARBA" id="ARBA00022786"/>
    </source>
</evidence>
<comment type="pathway">
    <text evidence="3">Protein modification; protein ubiquitination.</text>
</comment>
<accession>A0A9Q0F8P4</accession>
<comment type="caution">
    <text evidence="14">The sequence shown here is derived from an EMBL/GenBank/DDBJ whole genome shotgun (WGS) entry which is preliminary data.</text>
</comment>
<feature type="transmembrane region" description="Helical" evidence="10">
    <location>
        <begin position="406"/>
        <end position="427"/>
    </location>
</feature>
<feature type="transmembrane region" description="Helical" evidence="10">
    <location>
        <begin position="556"/>
        <end position="580"/>
    </location>
</feature>
<evidence type="ECO:0000313" key="14">
    <source>
        <dbReference type="EMBL" id="KAJ4825801.1"/>
    </source>
</evidence>
<evidence type="ECO:0000256" key="9">
    <source>
        <dbReference type="ARBA" id="ARBA00023136"/>
    </source>
</evidence>
<keyword evidence="9 10" id="KW-0472">Membrane</keyword>
<feature type="transmembrane region" description="Helical" evidence="10">
    <location>
        <begin position="356"/>
        <end position="378"/>
    </location>
</feature>
<organism evidence="14 15">
    <name type="scientific">Turnera subulata</name>
    <dbReference type="NCBI Taxonomy" id="218843"/>
    <lineage>
        <taxon>Eukaryota</taxon>
        <taxon>Viridiplantae</taxon>
        <taxon>Streptophyta</taxon>
        <taxon>Embryophyta</taxon>
        <taxon>Tracheophyta</taxon>
        <taxon>Spermatophyta</taxon>
        <taxon>Magnoliopsida</taxon>
        <taxon>eudicotyledons</taxon>
        <taxon>Gunneridae</taxon>
        <taxon>Pentapetalae</taxon>
        <taxon>rosids</taxon>
        <taxon>fabids</taxon>
        <taxon>Malpighiales</taxon>
        <taxon>Passifloraceae</taxon>
        <taxon>Turnera</taxon>
    </lineage>
</organism>
<reference evidence="14" key="2">
    <citation type="journal article" date="2023" name="Plants (Basel)">
        <title>Annotation of the Turnera subulata (Passifloraceae) Draft Genome Reveals the S-Locus Evolved after the Divergence of Turneroideae from Passifloroideae in a Stepwise Manner.</title>
        <authorList>
            <person name="Henning P.M."/>
            <person name="Roalson E.H."/>
            <person name="Mir W."/>
            <person name="McCubbin A.G."/>
            <person name="Shore J.S."/>
        </authorList>
    </citation>
    <scope>NUCLEOTIDE SEQUENCE</scope>
    <source>
        <strain evidence="14">F60SS</strain>
    </source>
</reference>
<evidence type="ECO:0000256" key="3">
    <source>
        <dbReference type="ARBA" id="ARBA00004906"/>
    </source>
</evidence>
<feature type="non-terminal residue" evidence="14">
    <location>
        <position position="660"/>
    </location>
</feature>
<comment type="subcellular location">
    <subcellularLocation>
        <location evidence="2">Endomembrane system</location>
        <topology evidence="2">Multi-pass membrane protein</topology>
    </subcellularLocation>
</comment>
<sequence>VAKFLFISTIFYSTLVSCSKTEVPYSQHCGPLVPETTPESAPQIFITIPFPPNQDGYFHGGEEMTNHPNSSVYYTDQRTGDSCYEVYKIEASLILETSGALSSELERFWLKSSSKLCMVGSSSSNEMGGGEKRMMDKASDFWCTSTATVMVIITAFSIPAHHWLQKDHGMQLITGWLCVAACRILSAAKYSDSSYVGDCSIRLSLRNTTGIFGQVWSNKTASDPGYFNRIAFQSYGRDVNRIPGLKYEYTLVEKAKKSCPRKKNWTGQHAGMQPIFVGDQAQNAYFSSVMTIYQEHRLLTHKTEPISFTEVAYYASQARESIWRMDLEIIMALISNPLVCLTVGYQILYVKKRPSVFPFFSLLMLVVLLLGHMIPLVINFEALFMPKQNQETFTLAAGGWLETNEFIVRAVTVVAFLLQFGHVMLAWPSKNDRHRPKVQLDGYLRREHSILLTLAHYHMSHSYQASLNILSYLETKAHDHDALTGQVTTERVLLFCTQHVYKTQADDDRGKFDPGKNHPSYVKLLTQLLINHHTRLRGHPYHGFWSKSTGKLSCGWWVRVLVTWTLVNAESLLLVFLSFIGVSTRITSLVTGALESLPSADKSTSFAPIFLMMFPKVGYRYTEVSEESHNVCAGGCQVPKGFSLRLPLSESMCSILSEPV</sequence>
<feature type="chain" id="PRO_5040281940" description="RING-type E3 ubiquitin transferase" evidence="11">
    <location>
        <begin position="19"/>
        <end position="660"/>
    </location>
</feature>
<dbReference type="PANTHER" id="PTHR33389">
    <property type="entry name" value="FAMILY PROTEIN, PUTATIVE (DUF2921)-RELATED"/>
    <property type="match status" value="1"/>
</dbReference>
<evidence type="ECO:0000256" key="4">
    <source>
        <dbReference type="ARBA" id="ARBA00012483"/>
    </source>
</evidence>
<evidence type="ECO:0000256" key="6">
    <source>
        <dbReference type="ARBA" id="ARBA00022692"/>
    </source>
</evidence>
<name>A0A9Q0F8P4_9ROSI</name>
<dbReference type="GO" id="GO:0061630">
    <property type="term" value="F:ubiquitin protein ligase activity"/>
    <property type="evidence" value="ECO:0007669"/>
    <property type="project" value="UniProtKB-EC"/>
</dbReference>
<keyword evidence="8 10" id="KW-1133">Transmembrane helix</keyword>
<keyword evidence="11" id="KW-0732">Signal</keyword>
<evidence type="ECO:0000256" key="5">
    <source>
        <dbReference type="ARBA" id="ARBA00022679"/>
    </source>
</evidence>
<dbReference type="GO" id="GO:0012505">
    <property type="term" value="C:endomembrane system"/>
    <property type="evidence" value="ECO:0007669"/>
    <property type="project" value="UniProtKB-SubCell"/>
</dbReference>
<dbReference type="EC" id="2.3.2.27" evidence="4"/>
<dbReference type="EMBL" id="JAKUCV010006805">
    <property type="protein sequence ID" value="KAJ4825801.1"/>
    <property type="molecule type" value="Genomic_DNA"/>
</dbReference>
<evidence type="ECO:0000313" key="15">
    <source>
        <dbReference type="Proteomes" id="UP001141552"/>
    </source>
</evidence>
<dbReference type="InterPro" id="IPR021319">
    <property type="entry name" value="DUF2921"/>
</dbReference>
<evidence type="ECO:0000256" key="10">
    <source>
        <dbReference type="SAM" id="Phobius"/>
    </source>
</evidence>
<evidence type="ECO:0000259" key="13">
    <source>
        <dbReference type="Pfam" id="PF25333"/>
    </source>
</evidence>
<protein>
    <recommendedName>
        <fullName evidence="4">RING-type E3 ubiquitin transferase</fullName>
        <ecNumber evidence="4">2.3.2.27</ecNumber>
    </recommendedName>
</protein>
<dbReference type="Pfam" id="PF11145">
    <property type="entry name" value="DUF2921"/>
    <property type="match status" value="1"/>
</dbReference>
<dbReference type="Proteomes" id="UP001141552">
    <property type="component" value="Unassembled WGS sequence"/>
</dbReference>
<evidence type="ECO:0000259" key="12">
    <source>
        <dbReference type="Pfam" id="PF11145"/>
    </source>
</evidence>
<dbReference type="PANTHER" id="PTHR33389:SF18">
    <property type="entry name" value="OS01G0677900 PROTEIN"/>
    <property type="match status" value="1"/>
</dbReference>
<comment type="catalytic activity">
    <reaction evidence="1">
        <text>S-ubiquitinyl-[E2 ubiquitin-conjugating enzyme]-L-cysteine + [acceptor protein]-L-lysine = [E2 ubiquitin-conjugating enzyme]-L-cysteine + N(6)-ubiquitinyl-[acceptor protein]-L-lysine.</text>
        <dbReference type="EC" id="2.3.2.27"/>
    </reaction>
</comment>
<keyword evidence="5" id="KW-0808">Transferase</keyword>
<reference evidence="14" key="1">
    <citation type="submission" date="2022-02" db="EMBL/GenBank/DDBJ databases">
        <authorList>
            <person name="Henning P.M."/>
            <person name="McCubbin A.G."/>
            <person name="Shore J.S."/>
        </authorList>
    </citation>
    <scope>NUCLEOTIDE SEQUENCE</scope>
    <source>
        <strain evidence="14">F60SS</strain>
        <tissue evidence="14">Leaves</tissue>
    </source>
</reference>
<evidence type="ECO:0000256" key="8">
    <source>
        <dbReference type="ARBA" id="ARBA00022989"/>
    </source>
</evidence>
<gene>
    <name evidence="14" type="ORF">Tsubulata_021810</name>
</gene>
<proteinExistence type="predicted"/>
<keyword evidence="6 10" id="KW-0812">Transmembrane</keyword>
<evidence type="ECO:0000256" key="1">
    <source>
        <dbReference type="ARBA" id="ARBA00000900"/>
    </source>
</evidence>
<feature type="signal peptide" evidence="11">
    <location>
        <begin position="1"/>
        <end position="18"/>
    </location>
</feature>
<keyword evidence="7" id="KW-0833">Ubl conjugation pathway</keyword>
<feature type="domain" description="SWEET-like" evidence="12">
    <location>
        <begin position="317"/>
        <end position="453"/>
    </location>
</feature>
<evidence type="ECO:0000256" key="2">
    <source>
        <dbReference type="ARBA" id="ARBA00004127"/>
    </source>
</evidence>